<reference evidence="1 2" key="1">
    <citation type="submission" date="2016-03" db="EMBL/GenBank/DDBJ databases">
        <title>Comparative genomics of the ectomycorrhizal sister species Rhizopogon vinicolor and Rhizopogon vesiculosus (Basidiomycota: Boletales) reveals a divergence of the mating type B locus.</title>
        <authorList>
            <person name="Mujic A.B."/>
            <person name="Kuo A."/>
            <person name="Tritt A."/>
            <person name="Lipzen A."/>
            <person name="Chen C."/>
            <person name="Johnson J."/>
            <person name="Sharma A."/>
            <person name="Barry K."/>
            <person name="Grigoriev I.V."/>
            <person name="Spatafora J.W."/>
        </authorList>
    </citation>
    <scope>NUCLEOTIDE SEQUENCE [LARGE SCALE GENOMIC DNA]</scope>
    <source>
        <strain evidence="1 2">AM-OR11-056</strain>
    </source>
</reference>
<evidence type="ECO:0000313" key="1">
    <source>
        <dbReference type="EMBL" id="OJA07857.1"/>
    </source>
</evidence>
<evidence type="ECO:0000313" key="2">
    <source>
        <dbReference type="Proteomes" id="UP000183567"/>
    </source>
</evidence>
<name>A0A1J8Q2A4_9AGAM</name>
<dbReference type="AlphaFoldDB" id="A0A1J8Q2A4"/>
<dbReference type="Proteomes" id="UP000183567">
    <property type="component" value="Unassembled WGS sequence"/>
</dbReference>
<dbReference type="OrthoDB" id="2019666at2759"/>
<proteinExistence type="predicted"/>
<organism evidence="1 2">
    <name type="scientific">Rhizopogon vesiculosus</name>
    <dbReference type="NCBI Taxonomy" id="180088"/>
    <lineage>
        <taxon>Eukaryota</taxon>
        <taxon>Fungi</taxon>
        <taxon>Dikarya</taxon>
        <taxon>Basidiomycota</taxon>
        <taxon>Agaricomycotina</taxon>
        <taxon>Agaricomycetes</taxon>
        <taxon>Agaricomycetidae</taxon>
        <taxon>Boletales</taxon>
        <taxon>Suillineae</taxon>
        <taxon>Rhizopogonaceae</taxon>
        <taxon>Rhizopogon</taxon>
    </lineage>
</organism>
<sequence length="260" mass="28352">MNPVTPPQSAIILPTSPTQSKNSFVYGVTLGNEITDDLLKSWACLFNSNYGIWGSKVGTISKFTKPGEPVKMNSSRLRAQCVSSPEKTLLVTCFQVDTTATLPDQLIGYAFGTVWDYSPSGDPANCDSVSWVTQLVVDKSVRKCYIVTQLLQTLKYHSLFKSIKAVGLISSHPTACNALAKYASAKVYDIDLTFIWDHAEAILAFSSISYLRTAQLKGSVFQADCDDGAISSVFTLFYIDHTEPLEALEQYKAMGSVGLG</sequence>
<gene>
    <name evidence="1" type="ORF">AZE42_12723</name>
</gene>
<dbReference type="EMBL" id="LVVM01006523">
    <property type="protein sequence ID" value="OJA07857.1"/>
    <property type="molecule type" value="Genomic_DNA"/>
</dbReference>
<protein>
    <submittedName>
        <fullName evidence="1">Uncharacterized protein</fullName>
    </submittedName>
</protein>
<comment type="caution">
    <text evidence="1">The sequence shown here is derived from an EMBL/GenBank/DDBJ whole genome shotgun (WGS) entry which is preliminary data.</text>
</comment>
<accession>A0A1J8Q2A4</accession>
<keyword evidence="2" id="KW-1185">Reference proteome</keyword>
<dbReference type="STRING" id="180088.A0A1J8Q2A4"/>